<dbReference type="NCBIfam" id="TIGR00689">
    <property type="entry name" value="rpiB_lacA_lacB"/>
    <property type="match status" value="1"/>
</dbReference>
<dbReference type="NCBIfam" id="TIGR01120">
    <property type="entry name" value="rpiB"/>
    <property type="match status" value="1"/>
</dbReference>
<name>A0ABS2FRH2_9FIRM</name>
<dbReference type="Pfam" id="PF02502">
    <property type="entry name" value="LacAB_rpiB"/>
    <property type="match status" value="1"/>
</dbReference>
<dbReference type="InterPro" id="IPR036569">
    <property type="entry name" value="RpiB_LacA_LacB_sf"/>
</dbReference>
<comment type="similarity">
    <text evidence="1">Belongs to the LacAB/RpiB family.</text>
</comment>
<dbReference type="Proteomes" id="UP000775500">
    <property type="component" value="Unassembled WGS sequence"/>
</dbReference>
<dbReference type="Gene3D" id="3.40.1400.10">
    <property type="entry name" value="Sugar-phosphate isomerase, RpiB/LacA/LacB"/>
    <property type="match status" value="1"/>
</dbReference>
<dbReference type="InterPro" id="IPR003500">
    <property type="entry name" value="RpiB_LacA_LacB"/>
</dbReference>
<dbReference type="EMBL" id="JACJLU010000009">
    <property type="protein sequence ID" value="MBM6831921.1"/>
    <property type="molecule type" value="Genomic_DNA"/>
</dbReference>
<comment type="caution">
    <text evidence="3">The sequence shown here is derived from an EMBL/GenBank/DDBJ whole genome shotgun (WGS) entry which is preliminary data.</text>
</comment>
<keyword evidence="4" id="KW-1185">Reference proteome</keyword>
<protein>
    <submittedName>
        <fullName evidence="3">Ribose 5-phosphate isomerase B</fullName>
        <ecNumber evidence="3">5.3.1.6</ecNumber>
    </submittedName>
</protein>
<dbReference type="EC" id="5.3.1.6" evidence="3"/>
<evidence type="ECO:0000313" key="3">
    <source>
        <dbReference type="EMBL" id="MBM6831921.1"/>
    </source>
</evidence>
<reference evidence="3 4" key="1">
    <citation type="journal article" date="2021" name="Sci. Rep.">
        <title>The distribution of antibiotic resistance genes in chicken gut microbiota commensals.</title>
        <authorList>
            <person name="Juricova H."/>
            <person name="Matiasovicova J."/>
            <person name="Kubasova T."/>
            <person name="Cejkova D."/>
            <person name="Rychlik I."/>
        </authorList>
    </citation>
    <scope>NUCLEOTIDE SEQUENCE [LARGE SCALE GENOMIC DNA]</scope>
    <source>
        <strain evidence="3 4">An423</strain>
    </source>
</reference>
<dbReference type="InterPro" id="IPR004785">
    <property type="entry name" value="RpiB"/>
</dbReference>
<dbReference type="PIRSF" id="PIRSF005384">
    <property type="entry name" value="RpiB_LacA_B"/>
    <property type="match status" value="1"/>
</dbReference>
<dbReference type="SUPFAM" id="SSF89623">
    <property type="entry name" value="Ribose/Galactose isomerase RpiB/AlsB"/>
    <property type="match status" value="1"/>
</dbReference>
<evidence type="ECO:0000313" key="4">
    <source>
        <dbReference type="Proteomes" id="UP000775500"/>
    </source>
</evidence>
<dbReference type="PANTHER" id="PTHR30345">
    <property type="entry name" value="RIBOSE-5-PHOSPHATE ISOMERASE B"/>
    <property type="match status" value="1"/>
</dbReference>
<dbReference type="NCBIfam" id="NF004051">
    <property type="entry name" value="PRK05571.1"/>
    <property type="match status" value="1"/>
</dbReference>
<accession>A0ABS2FRH2</accession>
<proteinExistence type="inferred from homology"/>
<organism evidence="3 4">
    <name type="scientific">Faecalicoccus acidiformans</name>
    <dbReference type="NCBI Taxonomy" id="915173"/>
    <lineage>
        <taxon>Bacteria</taxon>
        <taxon>Bacillati</taxon>
        <taxon>Bacillota</taxon>
        <taxon>Erysipelotrichia</taxon>
        <taxon>Erysipelotrichales</taxon>
        <taxon>Erysipelotrichaceae</taxon>
        <taxon>Faecalicoccus</taxon>
    </lineage>
</organism>
<evidence type="ECO:0000256" key="2">
    <source>
        <dbReference type="ARBA" id="ARBA00023235"/>
    </source>
</evidence>
<evidence type="ECO:0000256" key="1">
    <source>
        <dbReference type="ARBA" id="ARBA00008754"/>
    </source>
</evidence>
<dbReference type="RefSeq" id="WP_204686195.1">
    <property type="nucleotide sequence ID" value="NZ_JACJLU010000009.1"/>
</dbReference>
<dbReference type="GO" id="GO:0004751">
    <property type="term" value="F:ribose-5-phosphate isomerase activity"/>
    <property type="evidence" value="ECO:0007669"/>
    <property type="project" value="UniProtKB-EC"/>
</dbReference>
<dbReference type="PANTHER" id="PTHR30345:SF0">
    <property type="entry name" value="DNA DAMAGE-REPAIR_TOLERATION PROTEIN DRT102"/>
    <property type="match status" value="1"/>
</dbReference>
<keyword evidence="2 3" id="KW-0413">Isomerase</keyword>
<gene>
    <name evidence="3" type="primary">rpiB</name>
    <name evidence="3" type="ORF">H5982_07365</name>
</gene>
<sequence>MKIAMANDHGAYSYKLEIKKMLEQEGYTVIDCGTNSEESVDYPDYAKACAEKVLSKEADLGIVLCGTGIGISIAANKIKGIRCGLCTNTTMARLTREHNDANILALGQRTTGIETCKDIVHTFIKTPFSNGERHKQRIEKISELEK</sequence>